<sequence length="133" mass="14595">MNKLASVLTALVMATALVGCSDEKDTEISTTKATNTTNTIQDSVISDKKDDSKSLFKKNFVSSCILGSGITDDALIPQIAEVCECTYDGIIKNYGINEFIRVDMEMRKNGSKSLPKEWDIDKIVEQCMTKVEG</sequence>
<protein>
    <recommendedName>
        <fullName evidence="3">Lipoprotein</fullName>
    </recommendedName>
</protein>
<reference evidence="1 2" key="1">
    <citation type="submission" date="2019-09" db="EMBL/GenBank/DDBJ databases">
        <title>Emergence of a chromosome-mediated tetracycline resistance gene in Proteus strain.</title>
        <authorList>
            <person name="He D."/>
            <person name="Wang L."/>
        </authorList>
    </citation>
    <scope>NUCLEOTIDE SEQUENCE [LARGE SCALE GENOMIC DNA]</scope>
    <source>
        <strain evidence="1 2">T60</strain>
    </source>
</reference>
<evidence type="ECO:0008006" key="3">
    <source>
        <dbReference type="Google" id="ProtNLM"/>
    </source>
</evidence>
<dbReference type="RefSeq" id="WP_109372876.1">
    <property type="nucleotide sequence ID" value="NZ_CP043925.1"/>
</dbReference>
<dbReference type="KEGG" id="pcol:F1325_07570"/>
<dbReference type="PROSITE" id="PS51257">
    <property type="entry name" value="PROKAR_LIPOPROTEIN"/>
    <property type="match status" value="1"/>
</dbReference>
<evidence type="ECO:0000313" key="1">
    <source>
        <dbReference type="EMBL" id="QHN10327.1"/>
    </source>
</evidence>
<organism evidence="1 2">
    <name type="scientific">Proteus columbae</name>
    <dbReference type="NCBI Taxonomy" id="1987580"/>
    <lineage>
        <taxon>Bacteria</taxon>
        <taxon>Pseudomonadati</taxon>
        <taxon>Pseudomonadota</taxon>
        <taxon>Gammaproteobacteria</taxon>
        <taxon>Enterobacterales</taxon>
        <taxon>Morganellaceae</taxon>
        <taxon>Proteus</taxon>
    </lineage>
</organism>
<gene>
    <name evidence="1" type="ORF">F1325_07570</name>
</gene>
<proteinExistence type="predicted"/>
<name>A0A6I7DC40_9GAMM</name>
<dbReference type="AlphaFoldDB" id="A0A6I7DC40"/>
<accession>A0A6I7DC40</accession>
<keyword evidence="2" id="KW-1185">Reference proteome</keyword>
<dbReference type="Proteomes" id="UP000464700">
    <property type="component" value="Chromosome"/>
</dbReference>
<evidence type="ECO:0000313" key="2">
    <source>
        <dbReference type="Proteomes" id="UP000464700"/>
    </source>
</evidence>
<dbReference type="EMBL" id="CP043925">
    <property type="protein sequence ID" value="QHN10327.1"/>
    <property type="molecule type" value="Genomic_DNA"/>
</dbReference>